<dbReference type="SUPFAM" id="SSF46894">
    <property type="entry name" value="C-terminal effector domain of the bipartite response regulators"/>
    <property type="match status" value="1"/>
</dbReference>
<dbReference type="SMART" id="SM00448">
    <property type="entry name" value="REC"/>
    <property type="match status" value="1"/>
</dbReference>
<evidence type="ECO:0000259" key="6">
    <source>
        <dbReference type="PROSITE" id="PS50043"/>
    </source>
</evidence>
<keyword evidence="3 8" id="KW-0238">DNA-binding</keyword>
<keyword evidence="9" id="KW-1185">Reference proteome</keyword>
<evidence type="ECO:0000256" key="1">
    <source>
        <dbReference type="ARBA" id="ARBA00022553"/>
    </source>
</evidence>
<keyword evidence="2" id="KW-0805">Transcription regulation</keyword>
<dbReference type="GO" id="GO:0006355">
    <property type="term" value="P:regulation of DNA-templated transcription"/>
    <property type="evidence" value="ECO:0007669"/>
    <property type="project" value="InterPro"/>
</dbReference>
<name>A0A243QB19_9ACTN</name>
<dbReference type="InterPro" id="IPR011006">
    <property type="entry name" value="CheY-like_superfamily"/>
</dbReference>
<feature type="domain" description="Response regulatory" evidence="7">
    <location>
        <begin position="11"/>
        <end position="127"/>
    </location>
</feature>
<dbReference type="InterPro" id="IPR000792">
    <property type="entry name" value="Tscrpt_reg_LuxR_C"/>
</dbReference>
<evidence type="ECO:0000256" key="4">
    <source>
        <dbReference type="ARBA" id="ARBA00023163"/>
    </source>
</evidence>
<dbReference type="Gene3D" id="3.40.50.2300">
    <property type="match status" value="1"/>
</dbReference>
<evidence type="ECO:0000256" key="5">
    <source>
        <dbReference type="PROSITE-ProRule" id="PRU00169"/>
    </source>
</evidence>
<dbReference type="Pfam" id="PF00196">
    <property type="entry name" value="GerE"/>
    <property type="match status" value="1"/>
</dbReference>
<comment type="caution">
    <text evidence="8">The sequence shown here is derived from an EMBL/GenBank/DDBJ whole genome shotgun (WGS) entry which is preliminary data.</text>
</comment>
<dbReference type="PANTHER" id="PTHR43214:SF24">
    <property type="entry name" value="TRANSCRIPTIONAL REGULATORY PROTEIN NARL-RELATED"/>
    <property type="match status" value="1"/>
</dbReference>
<gene>
    <name evidence="8" type="ORF">CA982_10690</name>
</gene>
<evidence type="ECO:0000313" key="9">
    <source>
        <dbReference type="Proteomes" id="UP000194632"/>
    </source>
</evidence>
<keyword evidence="4" id="KW-0804">Transcription</keyword>
<evidence type="ECO:0000256" key="2">
    <source>
        <dbReference type="ARBA" id="ARBA00023015"/>
    </source>
</evidence>
<accession>A0A243QB19</accession>
<evidence type="ECO:0000256" key="3">
    <source>
        <dbReference type="ARBA" id="ARBA00023125"/>
    </source>
</evidence>
<evidence type="ECO:0000259" key="7">
    <source>
        <dbReference type="PROSITE" id="PS50110"/>
    </source>
</evidence>
<dbReference type="InterPro" id="IPR058245">
    <property type="entry name" value="NreC/VraR/RcsB-like_REC"/>
</dbReference>
<keyword evidence="1 5" id="KW-0597">Phosphoprotein</keyword>
<sequence length="224" mass="23890">MSNETPPPTVRVVIVDDEALIRSGFELILNAAPDIDVVATSSSPEAMHTIETTAPDVVLLDIRMPPPDGLMILETLQQRVDLEPIVAMLTTFHTDDYVLRALRHGAAGFILKDSEPGQLTQAVRTLAAGGVVMSSKATSALLDSTRQPEEDATAVSRVALLTGRERDVVVLLSAGLTNAQIAQELYLSVGTVKDHVSAALGKLRVSTRVEAALLAQRAGLLEHE</sequence>
<dbReference type="PROSITE" id="PS50110">
    <property type="entry name" value="RESPONSE_REGULATORY"/>
    <property type="match status" value="1"/>
</dbReference>
<dbReference type="InterPro" id="IPR039420">
    <property type="entry name" value="WalR-like"/>
</dbReference>
<dbReference type="SUPFAM" id="SSF52172">
    <property type="entry name" value="CheY-like"/>
    <property type="match status" value="1"/>
</dbReference>
<dbReference type="Pfam" id="PF00072">
    <property type="entry name" value="Response_reg"/>
    <property type="match status" value="1"/>
</dbReference>
<protein>
    <submittedName>
        <fullName evidence="8">DNA-binding response regulator</fullName>
    </submittedName>
</protein>
<feature type="modified residue" description="4-aspartylphosphate" evidence="5">
    <location>
        <position position="61"/>
    </location>
</feature>
<evidence type="ECO:0000313" key="8">
    <source>
        <dbReference type="EMBL" id="OUC78852.1"/>
    </source>
</evidence>
<dbReference type="AlphaFoldDB" id="A0A243QB19"/>
<feature type="domain" description="HTH luxR-type" evidence="6">
    <location>
        <begin position="154"/>
        <end position="219"/>
    </location>
</feature>
<dbReference type="PRINTS" id="PR00038">
    <property type="entry name" value="HTHLUXR"/>
</dbReference>
<organism evidence="8 9">
    <name type="scientific">Gordonia lacunae</name>
    <dbReference type="NCBI Taxonomy" id="417102"/>
    <lineage>
        <taxon>Bacteria</taxon>
        <taxon>Bacillati</taxon>
        <taxon>Actinomycetota</taxon>
        <taxon>Actinomycetes</taxon>
        <taxon>Mycobacteriales</taxon>
        <taxon>Gordoniaceae</taxon>
        <taxon>Gordonia</taxon>
    </lineage>
</organism>
<dbReference type="OrthoDB" id="9808843at2"/>
<dbReference type="CDD" id="cd17535">
    <property type="entry name" value="REC_NarL-like"/>
    <property type="match status" value="1"/>
</dbReference>
<dbReference type="CDD" id="cd06170">
    <property type="entry name" value="LuxR_C_like"/>
    <property type="match status" value="1"/>
</dbReference>
<dbReference type="PROSITE" id="PS00622">
    <property type="entry name" value="HTH_LUXR_1"/>
    <property type="match status" value="1"/>
</dbReference>
<dbReference type="PANTHER" id="PTHR43214">
    <property type="entry name" value="TWO-COMPONENT RESPONSE REGULATOR"/>
    <property type="match status" value="1"/>
</dbReference>
<dbReference type="PROSITE" id="PS50043">
    <property type="entry name" value="HTH_LUXR_2"/>
    <property type="match status" value="1"/>
</dbReference>
<reference evidence="8 9" key="1">
    <citation type="submission" date="2017-05" db="EMBL/GenBank/DDBJ databases">
        <title>Biotechnological potential of actinobacteria isolated from South African environments.</title>
        <authorList>
            <person name="Le Roes-Hill M."/>
            <person name="Prins A."/>
            <person name="Durrell K.A."/>
        </authorList>
    </citation>
    <scope>NUCLEOTIDE SEQUENCE [LARGE SCALE GENOMIC DNA]</scope>
    <source>
        <strain evidence="8">BS2</strain>
    </source>
</reference>
<dbReference type="STRING" id="417102.CA982_10690"/>
<dbReference type="EMBL" id="NGFO01000010">
    <property type="protein sequence ID" value="OUC78852.1"/>
    <property type="molecule type" value="Genomic_DNA"/>
</dbReference>
<dbReference type="GO" id="GO:0003677">
    <property type="term" value="F:DNA binding"/>
    <property type="evidence" value="ECO:0007669"/>
    <property type="project" value="UniProtKB-KW"/>
</dbReference>
<dbReference type="InterPro" id="IPR001789">
    <property type="entry name" value="Sig_transdc_resp-reg_receiver"/>
</dbReference>
<dbReference type="RefSeq" id="WP_086535316.1">
    <property type="nucleotide sequence ID" value="NZ_JBLKRZ010000014.1"/>
</dbReference>
<dbReference type="Proteomes" id="UP000194632">
    <property type="component" value="Unassembled WGS sequence"/>
</dbReference>
<proteinExistence type="predicted"/>
<dbReference type="GO" id="GO:0000160">
    <property type="term" value="P:phosphorelay signal transduction system"/>
    <property type="evidence" value="ECO:0007669"/>
    <property type="project" value="InterPro"/>
</dbReference>
<dbReference type="SMART" id="SM00421">
    <property type="entry name" value="HTH_LUXR"/>
    <property type="match status" value="1"/>
</dbReference>
<dbReference type="InterPro" id="IPR016032">
    <property type="entry name" value="Sig_transdc_resp-reg_C-effctor"/>
</dbReference>